<keyword evidence="4" id="KW-1185">Reference proteome</keyword>
<evidence type="ECO:0000256" key="1">
    <source>
        <dbReference type="SAM" id="Phobius"/>
    </source>
</evidence>
<dbReference type="PROSITE" id="PS50280">
    <property type="entry name" value="SET"/>
    <property type="match status" value="1"/>
</dbReference>
<evidence type="ECO:0000313" key="3">
    <source>
        <dbReference type="EMBL" id="MED6207494.1"/>
    </source>
</evidence>
<dbReference type="PANTHER" id="PTHR45660:SF46">
    <property type="entry name" value="HISTONE-LYSINE N-METHYLTRANSFERASE, H3 LYSINE-9 SPECIFIC SUVH6"/>
    <property type="match status" value="1"/>
</dbReference>
<keyword evidence="1" id="KW-0472">Membrane</keyword>
<gene>
    <name evidence="3" type="ORF">PIB30_036363</name>
</gene>
<organism evidence="3 4">
    <name type="scientific">Stylosanthes scabra</name>
    <dbReference type="NCBI Taxonomy" id="79078"/>
    <lineage>
        <taxon>Eukaryota</taxon>
        <taxon>Viridiplantae</taxon>
        <taxon>Streptophyta</taxon>
        <taxon>Embryophyta</taxon>
        <taxon>Tracheophyta</taxon>
        <taxon>Spermatophyta</taxon>
        <taxon>Magnoliopsida</taxon>
        <taxon>eudicotyledons</taxon>
        <taxon>Gunneridae</taxon>
        <taxon>Pentapetalae</taxon>
        <taxon>rosids</taxon>
        <taxon>fabids</taxon>
        <taxon>Fabales</taxon>
        <taxon>Fabaceae</taxon>
        <taxon>Papilionoideae</taxon>
        <taxon>50 kb inversion clade</taxon>
        <taxon>dalbergioids sensu lato</taxon>
        <taxon>Dalbergieae</taxon>
        <taxon>Pterocarpus clade</taxon>
        <taxon>Stylosanthes</taxon>
    </lineage>
</organism>
<dbReference type="InterPro" id="IPR046341">
    <property type="entry name" value="SET_dom_sf"/>
</dbReference>
<reference evidence="3 4" key="1">
    <citation type="journal article" date="2023" name="Plants (Basel)">
        <title>Bridging the Gap: Combining Genomics and Transcriptomics Approaches to Understand Stylosanthes scabra, an Orphan Legume from the Brazilian Caatinga.</title>
        <authorList>
            <person name="Ferreira-Neto J.R.C."/>
            <person name="da Silva M.D."/>
            <person name="Binneck E."/>
            <person name="de Melo N.F."/>
            <person name="da Silva R.H."/>
            <person name="de Melo A.L.T.M."/>
            <person name="Pandolfi V."/>
            <person name="Bustamante F.O."/>
            <person name="Brasileiro-Vidal A.C."/>
            <person name="Benko-Iseppon A.M."/>
        </authorList>
    </citation>
    <scope>NUCLEOTIDE SEQUENCE [LARGE SCALE GENOMIC DNA]</scope>
    <source>
        <tissue evidence="3">Leaves</tissue>
    </source>
</reference>
<dbReference type="Pfam" id="PF00856">
    <property type="entry name" value="SET"/>
    <property type="match status" value="1"/>
</dbReference>
<dbReference type="SMART" id="SM00317">
    <property type="entry name" value="SET"/>
    <property type="match status" value="1"/>
</dbReference>
<evidence type="ECO:0000313" key="4">
    <source>
        <dbReference type="Proteomes" id="UP001341840"/>
    </source>
</evidence>
<keyword evidence="1" id="KW-0812">Transmembrane</keyword>
<dbReference type="PANTHER" id="PTHR45660">
    <property type="entry name" value="HISTONE-LYSINE N-METHYLTRANSFERASE SETMAR"/>
    <property type="match status" value="1"/>
</dbReference>
<dbReference type="InterPro" id="IPR001214">
    <property type="entry name" value="SET_dom"/>
</dbReference>
<protein>
    <recommendedName>
        <fullName evidence="2">SET domain-containing protein</fullName>
    </recommendedName>
</protein>
<keyword evidence="1" id="KW-1133">Transmembrane helix</keyword>
<sequence>MKHLLEKGYAVNVRDPRELNVFRVELTIEDFVGPIAAVGVSASCPRTTHLWLKQRITRRFTHLITPFTISFHVGFGLSLSPSVIYLHSLQVLQYSPAPLPISLVDTNCKNLYLEIETKFVDNCSRVVKNGVEIPIVRLAIIEAKPLILYLSVDLFAKSIYGGVLMDGCGFTIDASQYGNEGRFINHSCSPNLYAHNVFYDHHEKRYLKYMFFAAENIPSPQGLT</sequence>
<feature type="domain" description="SET" evidence="2">
    <location>
        <begin position="99"/>
        <end position="224"/>
    </location>
</feature>
<dbReference type="EMBL" id="JASCZI010241833">
    <property type="protein sequence ID" value="MED6207494.1"/>
    <property type="molecule type" value="Genomic_DNA"/>
</dbReference>
<comment type="caution">
    <text evidence="3">The sequence shown here is derived from an EMBL/GenBank/DDBJ whole genome shotgun (WGS) entry which is preliminary data.</text>
</comment>
<dbReference type="Gene3D" id="2.170.270.10">
    <property type="entry name" value="SET domain"/>
    <property type="match status" value="1"/>
</dbReference>
<feature type="transmembrane region" description="Helical" evidence="1">
    <location>
        <begin position="63"/>
        <end position="86"/>
    </location>
</feature>
<dbReference type="Proteomes" id="UP001341840">
    <property type="component" value="Unassembled WGS sequence"/>
</dbReference>
<proteinExistence type="predicted"/>
<dbReference type="SUPFAM" id="SSF82199">
    <property type="entry name" value="SET domain"/>
    <property type="match status" value="1"/>
</dbReference>
<dbReference type="InterPro" id="IPR051357">
    <property type="entry name" value="H3K9_HMTase_SUVAR3-9"/>
</dbReference>
<name>A0ABU6YE11_9FABA</name>
<evidence type="ECO:0000259" key="2">
    <source>
        <dbReference type="PROSITE" id="PS50280"/>
    </source>
</evidence>
<accession>A0ABU6YE11</accession>